<accession>A0A9W7AKE7</accession>
<gene>
    <name evidence="1" type="ORF">TrRE_jg9782</name>
</gene>
<dbReference type="OrthoDB" id="10403605at2759"/>
<organism evidence="1 2">
    <name type="scientific">Triparma retinervis</name>
    <dbReference type="NCBI Taxonomy" id="2557542"/>
    <lineage>
        <taxon>Eukaryota</taxon>
        <taxon>Sar</taxon>
        <taxon>Stramenopiles</taxon>
        <taxon>Ochrophyta</taxon>
        <taxon>Bolidophyceae</taxon>
        <taxon>Parmales</taxon>
        <taxon>Triparmaceae</taxon>
        <taxon>Triparma</taxon>
    </lineage>
</organism>
<evidence type="ECO:0000313" key="1">
    <source>
        <dbReference type="EMBL" id="GMH73887.1"/>
    </source>
</evidence>
<dbReference type="AlphaFoldDB" id="A0A9W7AKE7"/>
<name>A0A9W7AKE7_9STRA</name>
<reference evidence="1" key="1">
    <citation type="submission" date="2022-07" db="EMBL/GenBank/DDBJ databases">
        <title>Genome analysis of Parmales, a sister group of diatoms, reveals the evolutionary specialization of diatoms from phago-mixotrophs to photoautotrophs.</title>
        <authorList>
            <person name="Ban H."/>
            <person name="Sato S."/>
            <person name="Yoshikawa S."/>
            <person name="Kazumasa Y."/>
            <person name="Nakamura Y."/>
            <person name="Ichinomiya M."/>
            <person name="Saitoh K."/>
            <person name="Sato N."/>
            <person name="Blanc-Mathieu R."/>
            <person name="Endo H."/>
            <person name="Kuwata A."/>
            <person name="Ogata H."/>
        </authorList>
    </citation>
    <scope>NUCLEOTIDE SEQUENCE</scope>
</reference>
<dbReference type="EMBL" id="BRXZ01001550">
    <property type="protein sequence ID" value="GMH73887.1"/>
    <property type="molecule type" value="Genomic_DNA"/>
</dbReference>
<comment type="caution">
    <text evidence="1">The sequence shown here is derived from an EMBL/GenBank/DDBJ whole genome shotgun (WGS) entry which is preliminary data.</text>
</comment>
<proteinExistence type="predicted"/>
<sequence length="237" mass="27319">MKAAANIMAPRTYEDYKAAFPTEGRTSLRSTPINGLWCRDCHGADKPTDEDHLLSANLVSLREGHGIRCNCTMSMMETIGEASLKSRPDFTDVDGETIIETKSEGQQKLDHTCIYDKEYRTVVEWDGPQHFSYHAKYKKDFKYRTEMDQHKVDAIHDGTLVRGRRVKFFLRMAYPNHSTRIQVKIQCLLEHFKSEVKKLTSEKLNDDKVNFICLPEDNNKYTPSGLPKHKKSWGDTL</sequence>
<evidence type="ECO:0000313" key="2">
    <source>
        <dbReference type="Proteomes" id="UP001165082"/>
    </source>
</evidence>
<dbReference type="Proteomes" id="UP001165082">
    <property type="component" value="Unassembled WGS sequence"/>
</dbReference>
<protein>
    <submittedName>
        <fullName evidence="1">Uncharacterized protein</fullName>
    </submittedName>
</protein>
<keyword evidence="2" id="KW-1185">Reference proteome</keyword>